<evidence type="ECO:0000256" key="4">
    <source>
        <dbReference type="ARBA" id="ARBA00023125"/>
    </source>
</evidence>
<keyword evidence="4 7" id="KW-0238">DNA-binding</keyword>
<proteinExistence type="predicted"/>
<dbReference type="InterPro" id="IPR011006">
    <property type="entry name" value="CheY-like_superfamily"/>
</dbReference>
<dbReference type="Gene3D" id="3.40.50.2300">
    <property type="match status" value="1"/>
</dbReference>
<evidence type="ECO:0000259" key="9">
    <source>
        <dbReference type="PROSITE" id="PS51755"/>
    </source>
</evidence>
<evidence type="ECO:0000256" key="3">
    <source>
        <dbReference type="ARBA" id="ARBA00023015"/>
    </source>
</evidence>
<keyword evidence="2" id="KW-0902">Two-component regulatory system</keyword>
<evidence type="ECO:0000259" key="8">
    <source>
        <dbReference type="PROSITE" id="PS50110"/>
    </source>
</evidence>
<dbReference type="AlphaFoldDB" id="A0A2H0RMU4"/>
<dbReference type="Gene3D" id="1.10.10.10">
    <property type="entry name" value="Winged helix-like DNA-binding domain superfamily/Winged helix DNA-binding domain"/>
    <property type="match status" value="1"/>
</dbReference>
<evidence type="ECO:0000313" key="11">
    <source>
        <dbReference type="Proteomes" id="UP000230084"/>
    </source>
</evidence>
<name>A0A2H0RMU4_9BACT</name>
<dbReference type="GO" id="GO:0000156">
    <property type="term" value="F:phosphorelay response regulator activity"/>
    <property type="evidence" value="ECO:0007669"/>
    <property type="project" value="TreeGrafter"/>
</dbReference>
<reference evidence="10 11" key="1">
    <citation type="submission" date="2017-09" db="EMBL/GenBank/DDBJ databases">
        <title>Depth-based differentiation of microbial function through sediment-hosted aquifers and enrichment of novel symbionts in the deep terrestrial subsurface.</title>
        <authorList>
            <person name="Probst A.J."/>
            <person name="Ladd B."/>
            <person name="Jarett J.K."/>
            <person name="Geller-Mcgrath D.E."/>
            <person name="Sieber C.M."/>
            <person name="Emerson J.B."/>
            <person name="Anantharaman K."/>
            <person name="Thomas B.C."/>
            <person name="Malmstrom R."/>
            <person name="Stieglmeier M."/>
            <person name="Klingl A."/>
            <person name="Woyke T."/>
            <person name="Ryan C.M."/>
            <person name="Banfield J.F."/>
        </authorList>
    </citation>
    <scope>NUCLEOTIDE SEQUENCE [LARGE SCALE GENOMIC DNA]</scope>
    <source>
        <strain evidence="10">CG10_big_fil_rev_8_21_14_0_10_50_16</strain>
    </source>
</reference>
<dbReference type="Proteomes" id="UP000230084">
    <property type="component" value="Unassembled WGS sequence"/>
</dbReference>
<dbReference type="Pfam" id="PF00072">
    <property type="entry name" value="Response_reg"/>
    <property type="match status" value="1"/>
</dbReference>
<comment type="caution">
    <text evidence="10">The sequence shown here is derived from an EMBL/GenBank/DDBJ whole genome shotgun (WGS) entry which is preliminary data.</text>
</comment>
<dbReference type="GO" id="GO:0032993">
    <property type="term" value="C:protein-DNA complex"/>
    <property type="evidence" value="ECO:0007669"/>
    <property type="project" value="TreeGrafter"/>
</dbReference>
<dbReference type="CDD" id="cd00383">
    <property type="entry name" value="trans_reg_C"/>
    <property type="match status" value="1"/>
</dbReference>
<keyword evidence="3" id="KW-0805">Transcription regulation</keyword>
<dbReference type="InterPro" id="IPR039420">
    <property type="entry name" value="WalR-like"/>
</dbReference>
<dbReference type="SMART" id="SM00448">
    <property type="entry name" value="REC"/>
    <property type="match status" value="1"/>
</dbReference>
<feature type="domain" description="Response regulatory" evidence="8">
    <location>
        <begin position="2"/>
        <end position="116"/>
    </location>
</feature>
<dbReference type="PROSITE" id="PS50110">
    <property type="entry name" value="RESPONSE_REGULATORY"/>
    <property type="match status" value="1"/>
</dbReference>
<protein>
    <submittedName>
        <fullName evidence="10">DNA-binding response regulator</fullName>
    </submittedName>
</protein>
<evidence type="ECO:0000256" key="6">
    <source>
        <dbReference type="PROSITE-ProRule" id="PRU00169"/>
    </source>
</evidence>
<evidence type="ECO:0000256" key="5">
    <source>
        <dbReference type="ARBA" id="ARBA00023163"/>
    </source>
</evidence>
<dbReference type="PANTHER" id="PTHR48111">
    <property type="entry name" value="REGULATOR OF RPOS"/>
    <property type="match status" value="1"/>
</dbReference>
<organism evidence="10 11">
    <name type="scientific">Candidatus Uhrbacteria bacterium CG10_big_fil_rev_8_21_14_0_10_50_16</name>
    <dbReference type="NCBI Taxonomy" id="1975039"/>
    <lineage>
        <taxon>Bacteria</taxon>
        <taxon>Candidatus Uhriibacteriota</taxon>
    </lineage>
</organism>
<dbReference type="InterPro" id="IPR036388">
    <property type="entry name" value="WH-like_DNA-bd_sf"/>
</dbReference>
<dbReference type="Gene3D" id="6.10.250.690">
    <property type="match status" value="1"/>
</dbReference>
<sequence>MKLLVVEDEPKLNKGLVTGLQARGYTVESAMDGVEGEQLARVEGYDLIVLDVMLPGRDGLEVCRNLRGYGIQTPILFLTARDTVPDKVAGLDLGGDDYLAKPFAFEELLARVRTLLRRPKQATQDVLVLEDLQVDTRSQKVRIKDKEIDLTLREYGVLEYLLRNKGLVVTREDILSHVWDRFFDSFSNVVDVHVKNLRKKLPKAYAKRIETVWGKGYRIAEPAV</sequence>
<evidence type="ECO:0000256" key="7">
    <source>
        <dbReference type="PROSITE-ProRule" id="PRU01091"/>
    </source>
</evidence>
<gene>
    <name evidence="10" type="ORF">COV06_00255</name>
</gene>
<evidence type="ECO:0000313" key="10">
    <source>
        <dbReference type="EMBL" id="PIR47823.1"/>
    </source>
</evidence>
<dbReference type="GO" id="GO:0000976">
    <property type="term" value="F:transcription cis-regulatory region binding"/>
    <property type="evidence" value="ECO:0007669"/>
    <property type="project" value="TreeGrafter"/>
</dbReference>
<feature type="DNA-binding region" description="OmpR/PhoB-type" evidence="7">
    <location>
        <begin position="124"/>
        <end position="221"/>
    </location>
</feature>
<evidence type="ECO:0000256" key="1">
    <source>
        <dbReference type="ARBA" id="ARBA00022553"/>
    </source>
</evidence>
<evidence type="ECO:0000256" key="2">
    <source>
        <dbReference type="ARBA" id="ARBA00023012"/>
    </source>
</evidence>
<feature type="modified residue" description="4-aspartylphosphate" evidence="6">
    <location>
        <position position="51"/>
    </location>
</feature>
<dbReference type="InterPro" id="IPR001867">
    <property type="entry name" value="OmpR/PhoB-type_DNA-bd"/>
</dbReference>
<accession>A0A2H0RMU4</accession>
<dbReference type="GO" id="GO:0006355">
    <property type="term" value="P:regulation of DNA-templated transcription"/>
    <property type="evidence" value="ECO:0007669"/>
    <property type="project" value="InterPro"/>
</dbReference>
<dbReference type="GO" id="GO:0005829">
    <property type="term" value="C:cytosol"/>
    <property type="evidence" value="ECO:0007669"/>
    <property type="project" value="TreeGrafter"/>
</dbReference>
<dbReference type="EMBL" id="PCYM01000001">
    <property type="protein sequence ID" value="PIR47823.1"/>
    <property type="molecule type" value="Genomic_DNA"/>
</dbReference>
<dbReference type="FunFam" id="3.40.50.2300:FF:000002">
    <property type="entry name" value="DNA-binding response regulator PhoP"/>
    <property type="match status" value="1"/>
</dbReference>
<dbReference type="PANTHER" id="PTHR48111:SF22">
    <property type="entry name" value="REGULATOR OF RPOS"/>
    <property type="match status" value="1"/>
</dbReference>
<keyword evidence="1 6" id="KW-0597">Phosphoprotein</keyword>
<dbReference type="SUPFAM" id="SSF52172">
    <property type="entry name" value="CheY-like"/>
    <property type="match status" value="1"/>
</dbReference>
<dbReference type="InterPro" id="IPR001789">
    <property type="entry name" value="Sig_transdc_resp-reg_receiver"/>
</dbReference>
<dbReference type="CDD" id="cd17624">
    <property type="entry name" value="REC_OmpR_PmrA-like"/>
    <property type="match status" value="1"/>
</dbReference>
<dbReference type="PROSITE" id="PS51755">
    <property type="entry name" value="OMPR_PHOB"/>
    <property type="match status" value="1"/>
</dbReference>
<feature type="domain" description="OmpR/PhoB-type" evidence="9">
    <location>
        <begin position="124"/>
        <end position="221"/>
    </location>
</feature>
<dbReference type="SMART" id="SM00862">
    <property type="entry name" value="Trans_reg_C"/>
    <property type="match status" value="1"/>
</dbReference>
<keyword evidence="5" id="KW-0804">Transcription</keyword>
<dbReference type="Pfam" id="PF00486">
    <property type="entry name" value="Trans_reg_C"/>
    <property type="match status" value="1"/>
</dbReference>